<keyword evidence="3 10" id="KW-0540">Nuclease</keyword>
<gene>
    <name evidence="13" type="ORF">HELGO_WM3301</name>
</gene>
<dbReference type="InterPro" id="IPR044929">
    <property type="entry name" value="DNA/RNA_non-sp_Endonuclease_sf"/>
</dbReference>
<dbReference type="EMBL" id="CACVAS010000047">
    <property type="protein sequence ID" value="CAA6807470.1"/>
    <property type="molecule type" value="Genomic_DNA"/>
</dbReference>
<dbReference type="SMART" id="SM00892">
    <property type="entry name" value="Endonuclease_NS"/>
    <property type="match status" value="1"/>
</dbReference>
<comment type="cofactor">
    <cofactor evidence="1 10">
        <name>Mg(2+)</name>
        <dbReference type="ChEBI" id="CHEBI:18420"/>
    </cofactor>
</comment>
<dbReference type="GO" id="GO:0004519">
    <property type="term" value="F:endonuclease activity"/>
    <property type="evidence" value="ECO:0007669"/>
    <property type="project" value="UniProtKB-UniRule"/>
</dbReference>
<sequence>MKKVLSTLLLVSVFSNSEYVNFSELSQDIFNKSINHLKSKVSSINQDSGGMATRKVGKRIKFPINQRVLFSNRNCDKVITDALYTSCYDYNSKISLMMHYTVDGNLLRSNYIKERPRFYGDNQINRKYRVEYSDYTHSKHDRGHIRSHASSSWSKKSILETYSMVNVWGQRPNLNRIAWLKVEKYERLMARKFGRIEVLNIADISKANKRTGKRQVLIPNGFYKVIYNNSFKRCFYYSNHNNYSITDKMKSHIVSCDRIYY</sequence>
<evidence type="ECO:0000259" key="12">
    <source>
        <dbReference type="SMART" id="SM00892"/>
    </source>
</evidence>
<dbReference type="GO" id="GO:0003676">
    <property type="term" value="F:nucleic acid binding"/>
    <property type="evidence" value="ECO:0007669"/>
    <property type="project" value="InterPro"/>
</dbReference>
<dbReference type="SUPFAM" id="SSF54060">
    <property type="entry name" value="His-Me finger endonucleases"/>
    <property type="match status" value="1"/>
</dbReference>
<keyword evidence="6 10" id="KW-0378">Hydrolase</keyword>
<evidence type="ECO:0000256" key="10">
    <source>
        <dbReference type="RuleBase" id="RU366055"/>
    </source>
</evidence>
<evidence type="ECO:0000256" key="3">
    <source>
        <dbReference type="ARBA" id="ARBA00022722"/>
    </source>
</evidence>
<dbReference type="InterPro" id="IPR040255">
    <property type="entry name" value="Non-specific_endonuclease"/>
</dbReference>
<organism evidence="13">
    <name type="scientific">uncultured Sulfurovum sp</name>
    <dbReference type="NCBI Taxonomy" id="269237"/>
    <lineage>
        <taxon>Bacteria</taxon>
        <taxon>Pseudomonadati</taxon>
        <taxon>Campylobacterota</taxon>
        <taxon>Epsilonproteobacteria</taxon>
        <taxon>Campylobacterales</taxon>
        <taxon>Sulfurovaceae</taxon>
        <taxon>Sulfurovum</taxon>
        <taxon>environmental samples</taxon>
    </lineage>
</organism>
<feature type="active site" description="Proton acceptor" evidence="8">
    <location>
        <position position="144"/>
    </location>
</feature>
<accession>A0A6S6SR88</accession>
<protein>
    <recommendedName>
        <fullName evidence="10">Endonuclease</fullName>
        <ecNumber evidence="10">3.1.30.-</ecNumber>
    </recommendedName>
</protein>
<dbReference type="PANTHER" id="PTHR13966:SF5">
    <property type="entry name" value="ENDONUCLEASE G, MITOCHONDRIAL"/>
    <property type="match status" value="1"/>
</dbReference>
<evidence type="ECO:0000256" key="7">
    <source>
        <dbReference type="ARBA" id="ARBA00022842"/>
    </source>
</evidence>
<evidence type="ECO:0000259" key="11">
    <source>
        <dbReference type="SMART" id="SM00477"/>
    </source>
</evidence>
<dbReference type="InterPro" id="IPR001604">
    <property type="entry name" value="Endo_G_ENPP1-like_dom"/>
</dbReference>
<evidence type="ECO:0000256" key="1">
    <source>
        <dbReference type="ARBA" id="ARBA00001946"/>
    </source>
</evidence>
<reference evidence="13" key="1">
    <citation type="submission" date="2020-01" db="EMBL/GenBank/DDBJ databases">
        <authorList>
            <person name="Meier V. D."/>
            <person name="Meier V D."/>
        </authorList>
    </citation>
    <scope>NUCLEOTIDE SEQUENCE</scope>
    <source>
        <strain evidence="13">HLG_WM_MAG_01</strain>
    </source>
</reference>
<dbReference type="InterPro" id="IPR018524">
    <property type="entry name" value="DNA/RNA_endonuclease_AS"/>
</dbReference>
<evidence type="ECO:0000256" key="9">
    <source>
        <dbReference type="PIRSR" id="PIRSR640255-2"/>
    </source>
</evidence>
<comment type="similarity">
    <text evidence="2 10">Belongs to the DNA/RNA non-specific endonuclease family.</text>
</comment>
<dbReference type="Gene3D" id="3.40.570.10">
    <property type="entry name" value="Extracellular Endonuclease, subunit A"/>
    <property type="match status" value="1"/>
</dbReference>
<feature type="domain" description="ENPP1-3/EXOG-like endonuclease/phosphodiesterase" evidence="11">
    <location>
        <begin position="81"/>
        <end position="261"/>
    </location>
</feature>
<evidence type="ECO:0000256" key="5">
    <source>
        <dbReference type="ARBA" id="ARBA00022759"/>
    </source>
</evidence>
<evidence type="ECO:0000256" key="2">
    <source>
        <dbReference type="ARBA" id="ARBA00010052"/>
    </source>
</evidence>
<dbReference type="InterPro" id="IPR020821">
    <property type="entry name" value="ENPP1-3/EXOG-like_nuc-like"/>
</dbReference>
<dbReference type="GO" id="GO:0016787">
    <property type="term" value="F:hydrolase activity"/>
    <property type="evidence" value="ECO:0007669"/>
    <property type="project" value="UniProtKB-KW"/>
</dbReference>
<dbReference type="EC" id="3.1.30.-" evidence="10"/>
<feature type="domain" description="DNA/RNA non-specific endonuclease/pyrophosphatase/phosphodiesterase" evidence="12">
    <location>
        <begin position="80"/>
        <end position="251"/>
    </location>
</feature>
<dbReference type="InterPro" id="IPR044925">
    <property type="entry name" value="His-Me_finger_sf"/>
</dbReference>
<name>A0A6S6SR88_9BACT</name>
<dbReference type="Pfam" id="PF01223">
    <property type="entry name" value="Endonuclease_NS"/>
    <property type="match status" value="1"/>
</dbReference>
<evidence type="ECO:0000256" key="8">
    <source>
        <dbReference type="PIRSR" id="PIRSR640255-1"/>
    </source>
</evidence>
<dbReference type="SMART" id="SM00477">
    <property type="entry name" value="NUC"/>
    <property type="match status" value="1"/>
</dbReference>
<dbReference type="AlphaFoldDB" id="A0A6S6SR88"/>
<dbReference type="PROSITE" id="PS01070">
    <property type="entry name" value="NUCLEASE_NON_SPEC"/>
    <property type="match status" value="1"/>
</dbReference>
<dbReference type="PANTHER" id="PTHR13966">
    <property type="entry name" value="ENDONUCLEASE RELATED"/>
    <property type="match status" value="1"/>
</dbReference>
<keyword evidence="4 9" id="KW-0479">Metal-binding</keyword>
<keyword evidence="7" id="KW-0460">Magnesium</keyword>
<evidence type="ECO:0000256" key="6">
    <source>
        <dbReference type="ARBA" id="ARBA00022801"/>
    </source>
</evidence>
<evidence type="ECO:0000256" key="4">
    <source>
        <dbReference type="ARBA" id="ARBA00022723"/>
    </source>
</evidence>
<dbReference type="GO" id="GO:0046872">
    <property type="term" value="F:metal ion binding"/>
    <property type="evidence" value="ECO:0007669"/>
    <property type="project" value="UniProtKB-KW"/>
</dbReference>
<feature type="binding site" evidence="9">
    <location>
        <position position="175"/>
    </location>
    <ligand>
        <name>Mg(2+)</name>
        <dbReference type="ChEBI" id="CHEBI:18420"/>
        <note>catalytic</note>
    </ligand>
</feature>
<evidence type="ECO:0000313" key="13">
    <source>
        <dbReference type="EMBL" id="CAA6807470.1"/>
    </source>
</evidence>
<keyword evidence="5 10" id="KW-0255">Endonuclease</keyword>
<proteinExistence type="inferred from homology"/>